<dbReference type="PANTHER" id="PTHR19848:SF8">
    <property type="entry name" value="F-BOX AND WD REPEAT DOMAIN CONTAINING 7"/>
    <property type="match status" value="1"/>
</dbReference>
<dbReference type="InterPro" id="IPR019775">
    <property type="entry name" value="WD40_repeat_CS"/>
</dbReference>
<gene>
    <name evidence="6" type="primary">LOC102806264</name>
</gene>
<feature type="repeat" description="WD" evidence="3">
    <location>
        <begin position="497"/>
        <end position="529"/>
    </location>
</feature>
<dbReference type="RefSeq" id="XP_006812562.1">
    <property type="nucleotide sequence ID" value="XM_006812499.1"/>
</dbReference>
<dbReference type="InterPro" id="IPR001680">
    <property type="entry name" value="WD40_rpt"/>
</dbReference>
<dbReference type="Gene3D" id="2.130.10.10">
    <property type="entry name" value="YVTN repeat-like/Quinoprotein amine dehydrogenase"/>
    <property type="match status" value="3"/>
</dbReference>
<feature type="non-terminal residue" evidence="6">
    <location>
        <position position="565"/>
    </location>
</feature>
<feature type="compositionally biased region" description="Polar residues" evidence="4">
    <location>
        <begin position="260"/>
        <end position="272"/>
    </location>
</feature>
<reference evidence="6" key="1">
    <citation type="submission" date="2025-08" db="UniProtKB">
        <authorList>
            <consortium name="RefSeq"/>
        </authorList>
    </citation>
    <scope>IDENTIFICATION</scope>
    <source>
        <tissue evidence="6">Testes</tissue>
    </source>
</reference>
<dbReference type="PANTHER" id="PTHR19848">
    <property type="entry name" value="WD40 REPEAT PROTEIN"/>
    <property type="match status" value="1"/>
</dbReference>
<keyword evidence="1 3" id="KW-0853">WD repeat</keyword>
<name>A0ABM0LXS1_SACKO</name>
<feature type="repeat" description="WD" evidence="3">
    <location>
        <begin position="10"/>
        <end position="51"/>
    </location>
</feature>
<evidence type="ECO:0000313" key="5">
    <source>
        <dbReference type="Proteomes" id="UP000694865"/>
    </source>
</evidence>
<sequence>MAMEKQYTIKDTHSRAITALGYHPLRREILAGCEDGFIKTWEAESSLPVMSSHEHQGWVTDFLYWTEPKLLFSSSNDGSIIAWASGGGVHDKMELGAPVYTISMNYKRHQLVCGFNASLKVYELDENKESGHVIDLKSAIECEETQHTDIIRCVLCNESRIYSAGYDGCTSRRHVIVWKYNPSGCITALQCRHNVDSLTYTSKAPILIFNGGSDGNVHKWERLQSNHFMYSKETFPLGDAKSKVIQIKNILKKESEGQQRPKTAPTRSHQSRATSYYTFNKPIMPASRTHQANVAHLKSIFVETLDLLLVASEDSNIYVWGFDDDAVNALQHMKPEGQEDLIKKYGILLPRDSLLLPRKTLLRKNYLNAIHNGQENDSVTNRVAGFVCKNVLMAHHSVVTCMAVVPKECGFKTSYMISGGWDRRICIWDLEKGLLHDCFRNTNPGSFDKLELACDGIIIDMDYSPKRNEFAYASSDKMVYIRKFSEDGRKMTLCNTLQGHYGEITQVRWNPIKNTWITGSEDGTIRIWSEDGMNCEQVLATHGTVTALCIDNINGAIIAGVGNNV</sequence>
<dbReference type="SMART" id="SM00320">
    <property type="entry name" value="WD40"/>
    <property type="match status" value="8"/>
</dbReference>
<evidence type="ECO:0000256" key="1">
    <source>
        <dbReference type="ARBA" id="ARBA00022574"/>
    </source>
</evidence>
<dbReference type="PROSITE" id="PS50294">
    <property type="entry name" value="WD_REPEATS_REGION"/>
    <property type="match status" value="1"/>
</dbReference>
<dbReference type="Proteomes" id="UP000694865">
    <property type="component" value="Unplaced"/>
</dbReference>
<organism evidence="5 6">
    <name type="scientific">Saccoglossus kowalevskii</name>
    <name type="common">Acorn worm</name>
    <dbReference type="NCBI Taxonomy" id="10224"/>
    <lineage>
        <taxon>Eukaryota</taxon>
        <taxon>Metazoa</taxon>
        <taxon>Hemichordata</taxon>
        <taxon>Enteropneusta</taxon>
        <taxon>Harrimaniidae</taxon>
        <taxon>Saccoglossus</taxon>
    </lineage>
</organism>
<dbReference type="InterPro" id="IPR015943">
    <property type="entry name" value="WD40/YVTN_repeat-like_dom_sf"/>
</dbReference>
<dbReference type="SUPFAM" id="SSF50998">
    <property type="entry name" value="Quinoprotein alcohol dehydrogenase-like"/>
    <property type="match status" value="1"/>
</dbReference>
<dbReference type="PROSITE" id="PS50082">
    <property type="entry name" value="WD_REPEATS_2"/>
    <property type="match status" value="3"/>
</dbReference>
<accession>A0ABM0LXS1</accession>
<protein>
    <submittedName>
        <fullName evidence="6">Uncharacterized protein LOC102806264</fullName>
    </submittedName>
</protein>
<keyword evidence="5" id="KW-1185">Reference proteome</keyword>
<dbReference type="InterPro" id="IPR011047">
    <property type="entry name" value="Quinoprotein_ADH-like_sf"/>
</dbReference>
<dbReference type="GeneID" id="102806264"/>
<proteinExistence type="predicted"/>
<evidence type="ECO:0000256" key="4">
    <source>
        <dbReference type="SAM" id="MobiDB-lite"/>
    </source>
</evidence>
<evidence type="ECO:0000256" key="3">
    <source>
        <dbReference type="PROSITE-ProRule" id="PRU00221"/>
    </source>
</evidence>
<feature type="repeat" description="WD" evidence="3">
    <location>
        <begin position="392"/>
        <end position="433"/>
    </location>
</feature>
<dbReference type="Pfam" id="PF00400">
    <property type="entry name" value="WD40"/>
    <property type="match status" value="3"/>
</dbReference>
<keyword evidence="2" id="KW-0677">Repeat</keyword>
<dbReference type="SUPFAM" id="SSF50978">
    <property type="entry name" value="WD40 repeat-like"/>
    <property type="match status" value="1"/>
</dbReference>
<feature type="region of interest" description="Disordered" evidence="4">
    <location>
        <begin position="251"/>
        <end position="272"/>
    </location>
</feature>
<evidence type="ECO:0000313" key="6">
    <source>
        <dbReference type="RefSeq" id="XP_006812562.1"/>
    </source>
</evidence>
<evidence type="ECO:0000256" key="2">
    <source>
        <dbReference type="ARBA" id="ARBA00022737"/>
    </source>
</evidence>
<dbReference type="PROSITE" id="PS00678">
    <property type="entry name" value="WD_REPEATS_1"/>
    <property type="match status" value="2"/>
</dbReference>
<dbReference type="InterPro" id="IPR036322">
    <property type="entry name" value="WD40_repeat_dom_sf"/>
</dbReference>